<reference evidence="2 3" key="1">
    <citation type="submission" date="2016-07" db="EMBL/GenBank/DDBJ databases">
        <title>Pervasive Adenine N6-methylation of Active Genes in Fungi.</title>
        <authorList>
            <consortium name="DOE Joint Genome Institute"/>
            <person name="Mondo S.J."/>
            <person name="Dannebaum R.O."/>
            <person name="Kuo R.C."/>
            <person name="Labutti K."/>
            <person name="Haridas S."/>
            <person name="Kuo A."/>
            <person name="Salamov A."/>
            <person name="Ahrendt S.R."/>
            <person name="Lipzen A."/>
            <person name="Sullivan W."/>
            <person name="Andreopoulos W.B."/>
            <person name="Clum A."/>
            <person name="Lindquist E."/>
            <person name="Daum C."/>
            <person name="Ramamoorthy G.K."/>
            <person name="Gryganskyi A."/>
            <person name="Culley D."/>
            <person name="Magnuson J.K."/>
            <person name="James T.Y."/>
            <person name="O'Malley M.A."/>
            <person name="Stajich J.E."/>
            <person name="Spatafora J.W."/>
            <person name="Visel A."/>
            <person name="Grigoriev I.V."/>
        </authorList>
    </citation>
    <scope>NUCLEOTIDE SEQUENCE [LARGE SCALE GENOMIC DNA]</scope>
    <source>
        <strain evidence="2 3">CBS 931.73</strain>
    </source>
</reference>
<accession>A0A1Y1YD18</accession>
<feature type="domain" description="Arrestin C-terminal-like" evidence="1">
    <location>
        <begin position="34"/>
        <end position="168"/>
    </location>
</feature>
<evidence type="ECO:0000259" key="1">
    <source>
        <dbReference type="Pfam" id="PF02752"/>
    </source>
</evidence>
<dbReference type="InParanoid" id="A0A1Y1YD18"/>
<evidence type="ECO:0000313" key="3">
    <source>
        <dbReference type="Proteomes" id="UP000193498"/>
    </source>
</evidence>
<dbReference type="OrthoDB" id="2333384at2759"/>
<dbReference type="InterPro" id="IPR011022">
    <property type="entry name" value="Arrestin_C-like"/>
</dbReference>
<organism evidence="2 3">
    <name type="scientific">Basidiobolus meristosporus CBS 931.73</name>
    <dbReference type="NCBI Taxonomy" id="1314790"/>
    <lineage>
        <taxon>Eukaryota</taxon>
        <taxon>Fungi</taxon>
        <taxon>Fungi incertae sedis</taxon>
        <taxon>Zoopagomycota</taxon>
        <taxon>Entomophthoromycotina</taxon>
        <taxon>Basidiobolomycetes</taxon>
        <taxon>Basidiobolales</taxon>
        <taxon>Basidiobolaceae</taxon>
        <taxon>Basidiobolus</taxon>
    </lineage>
</organism>
<keyword evidence="3" id="KW-1185">Reference proteome</keyword>
<sequence length="220" mass="25014">MFQFNFKAEKSVHISRPMNPLACTAFNTKSQGVWKDIVSYDVSIPSYQLKPGKVVPVHIHHIPLYRQVHIIGVEVILGEITLYRVPDVNDPNNISTVESRRAVHSVSNYFNGDETQQVVRIRIPKNSRRIHCDASSEYVEVTHRLYAKIELEINGVYTSMVTSLPILVASDDDAKFNSEYIASESLPNYNEITSDRPPVYQSHMTNLEYLPPSYSDIVSC</sequence>
<evidence type="ECO:0000313" key="2">
    <source>
        <dbReference type="EMBL" id="ORX95823.1"/>
    </source>
</evidence>
<name>A0A1Y1YD18_9FUNG</name>
<protein>
    <recommendedName>
        <fullName evidence="1">Arrestin C-terminal-like domain-containing protein</fullName>
    </recommendedName>
</protein>
<comment type="caution">
    <text evidence="2">The sequence shown here is derived from an EMBL/GenBank/DDBJ whole genome shotgun (WGS) entry which is preliminary data.</text>
</comment>
<dbReference type="EMBL" id="MCFE01000167">
    <property type="protein sequence ID" value="ORX95823.1"/>
    <property type="molecule type" value="Genomic_DNA"/>
</dbReference>
<dbReference type="AlphaFoldDB" id="A0A1Y1YD18"/>
<gene>
    <name evidence="2" type="ORF">K493DRAFT_407466</name>
</gene>
<dbReference type="Proteomes" id="UP000193498">
    <property type="component" value="Unassembled WGS sequence"/>
</dbReference>
<proteinExistence type="predicted"/>
<dbReference type="Pfam" id="PF02752">
    <property type="entry name" value="Arrestin_C"/>
    <property type="match status" value="1"/>
</dbReference>